<organism evidence="2 3">
    <name type="scientific">Ancylostoma ceylanicum</name>
    <dbReference type="NCBI Taxonomy" id="53326"/>
    <lineage>
        <taxon>Eukaryota</taxon>
        <taxon>Metazoa</taxon>
        <taxon>Ecdysozoa</taxon>
        <taxon>Nematoda</taxon>
        <taxon>Chromadorea</taxon>
        <taxon>Rhabditida</taxon>
        <taxon>Rhabditina</taxon>
        <taxon>Rhabditomorpha</taxon>
        <taxon>Strongyloidea</taxon>
        <taxon>Ancylostomatidae</taxon>
        <taxon>Ancylostomatinae</taxon>
        <taxon>Ancylostoma</taxon>
    </lineage>
</organism>
<proteinExistence type="predicted"/>
<evidence type="ECO:0000313" key="2">
    <source>
        <dbReference type="EMBL" id="EYC02994.1"/>
    </source>
</evidence>
<keyword evidence="1" id="KW-0732">Signal</keyword>
<sequence length="79" mass="8477">MSRFYILLTVLSALALGANAMFGGGFGHGGFGYGHGIVAAVPLYYGHGFHGFGHGFGHGWGGWGPWRNRKAAHKHKRTH</sequence>
<gene>
    <name evidence="2" type="primary">Acey_s0096.g2885</name>
    <name evidence="2" type="ORF">Y032_0096g2885</name>
</gene>
<dbReference type="AlphaFoldDB" id="A0A016TJ52"/>
<comment type="caution">
    <text evidence="2">The sequence shown here is derived from an EMBL/GenBank/DDBJ whole genome shotgun (WGS) entry which is preliminary data.</text>
</comment>
<protein>
    <submittedName>
        <fullName evidence="2">Uncharacterized protein</fullName>
    </submittedName>
</protein>
<name>A0A016TJ52_9BILA</name>
<reference evidence="3" key="1">
    <citation type="journal article" date="2015" name="Nat. Genet.">
        <title>The genome and transcriptome of the zoonotic hookworm Ancylostoma ceylanicum identify infection-specific gene families.</title>
        <authorList>
            <person name="Schwarz E.M."/>
            <person name="Hu Y."/>
            <person name="Antoshechkin I."/>
            <person name="Miller M.M."/>
            <person name="Sternberg P.W."/>
            <person name="Aroian R.V."/>
        </authorList>
    </citation>
    <scope>NUCLEOTIDE SEQUENCE</scope>
    <source>
        <strain evidence="3">HY135</strain>
    </source>
</reference>
<evidence type="ECO:0000313" key="3">
    <source>
        <dbReference type="Proteomes" id="UP000024635"/>
    </source>
</evidence>
<feature type="chain" id="PRO_5001491146" evidence="1">
    <location>
        <begin position="21"/>
        <end position="79"/>
    </location>
</feature>
<keyword evidence="3" id="KW-1185">Reference proteome</keyword>
<evidence type="ECO:0000256" key="1">
    <source>
        <dbReference type="SAM" id="SignalP"/>
    </source>
</evidence>
<feature type="signal peptide" evidence="1">
    <location>
        <begin position="1"/>
        <end position="20"/>
    </location>
</feature>
<dbReference type="Proteomes" id="UP000024635">
    <property type="component" value="Unassembled WGS sequence"/>
</dbReference>
<accession>A0A016TJ52</accession>
<dbReference type="EMBL" id="JARK01001432">
    <property type="protein sequence ID" value="EYC02994.1"/>
    <property type="molecule type" value="Genomic_DNA"/>
</dbReference>